<accession>A0ABU3NS23</accession>
<reference evidence="1 2" key="1">
    <citation type="submission" date="2023-07" db="EMBL/GenBank/DDBJ databases">
        <title>Novel species of Thermanaerothrix with wide hydrolytic capabilities.</title>
        <authorList>
            <person name="Zayulina K.S."/>
            <person name="Podosokorskaya O.A."/>
            <person name="Elcheninov A.G."/>
        </authorList>
    </citation>
    <scope>NUCLEOTIDE SEQUENCE [LARGE SCALE GENOMIC DNA]</scope>
    <source>
        <strain evidence="1 2">4228-RoL</strain>
        <plasmid evidence="1">p4228-RoL</plasmid>
    </source>
</reference>
<dbReference type="Proteomes" id="UP001254165">
    <property type="component" value="Unassembled WGS sequence"/>
</dbReference>
<evidence type="ECO:0000313" key="1">
    <source>
        <dbReference type="EMBL" id="MDT8899624.1"/>
    </source>
</evidence>
<keyword evidence="1" id="KW-0614">Plasmid</keyword>
<geneLocation type="plasmid" evidence="1">
    <name>p4228-RoL</name>
</geneLocation>
<organism evidence="1 2">
    <name type="scientific">Thermanaerothrix solaris</name>
    <dbReference type="NCBI Taxonomy" id="3058434"/>
    <lineage>
        <taxon>Bacteria</taxon>
        <taxon>Bacillati</taxon>
        <taxon>Chloroflexota</taxon>
        <taxon>Anaerolineae</taxon>
        <taxon>Anaerolineales</taxon>
        <taxon>Anaerolineaceae</taxon>
        <taxon>Thermanaerothrix</taxon>
    </lineage>
</organism>
<gene>
    <name evidence="1" type="ORF">QYE77_15265</name>
</gene>
<protein>
    <recommendedName>
        <fullName evidence="3">YubB ferredoxin-like domain-containing protein</fullName>
    </recommendedName>
</protein>
<evidence type="ECO:0008006" key="3">
    <source>
        <dbReference type="Google" id="ProtNLM"/>
    </source>
</evidence>
<comment type="caution">
    <text evidence="1">The sequence shown here is derived from an EMBL/GenBank/DDBJ whole genome shotgun (WGS) entry which is preliminary data.</text>
</comment>
<sequence>MPNWVLTNLKIAGAELPDFLAELFGAETKIGIKNVRLLESFLPTPELSSEENGLPAWYTWRLENWGTKWDAVIKNIEIDIASRMLSITCEFANSLPIEWALTVSKRYPSLTFTFDEVWEETGLFWGHIAIGNGNVIDDQIHIDDEANEVDIDYHASLS</sequence>
<name>A0ABU3NS23_9CHLR</name>
<evidence type="ECO:0000313" key="2">
    <source>
        <dbReference type="Proteomes" id="UP001254165"/>
    </source>
</evidence>
<proteinExistence type="predicted"/>
<dbReference type="EMBL" id="JAUHMF010000010">
    <property type="protein sequence ID" value="MDT8899624.1"/>
    <property type="molecule type" value="Genomic_DNA"/>
</dbReference>
<dbReference type="RefSeq" id="WP_315626281.1">
    <property type="nucleotide sequence ID" value="NZ_JAUHMF010000010.1"/>
</dbReference>
<keyword evidence="2" id="KW-1185">Reference proteome</keyword>